<evidence type="ECO:0000313" key="4">
    <source>
        <dbReference type="EMBL" id="MBE6834395.1"/>
    </source>
</evidence>
<dbReference type="SUPFAM" id="SSF55811">
    <property type="entry name" value="Nudix"/>
    <property type="match status" value="1"/>
</dbReference>
<evidence type="ECO:0000313" key="5">
    <source>
        <dbReference type="Proteomes" id="UP000754750"/>
    </source>
</evidence>
<dbReference type="PANTHER" id="PTHR11839:SF18">
    <property type="entry name" value="NUDIX HYDROLASE DOMAIN-CONTAINING PROTEIN"/>
    <property type="match status" value="1"/>
</dbReference>
<dbReference type="PANTHER" id="PTHR11839">
    <property type="entry name" value="UDP/ADP-SUGAR PYROPHOSPHATASE"/>
    <property type="match status" value="1"/>
</dbReference>
<dbReference type="Proteomes" id="UP000754750">
    <property type="component" value="Unassembled WGS sequence"/>
</dbReference>
<evidence type="ECO:0000256" key="1">
    <source>
        <dbReference type="ARBA" id="ARBA00001946"/>
    </source>
</evidence>
<dbReference type="InterPro" id="IPR015797">
    <property type="entry name" value="NUDIX_hydrolase-like_dom_sf"/>
</dbReference>
<organism evidence="4 5">
    <name type="scientific">Faecalispora sporosphaeroides</name>
    <dbReference type="NCBI Taxonomy" id="1549"/>
    <lineage>
        <taxon>Bacteria</taxon>
        <taxon>Bacillati</taxon>
        <taxon>Bacillota</taxon>
        <taxon>Clostridia</taxon>
        <taxon>Eubacteriales</taxon>
        <taxon>Oscillospiraceae</taxon>
        <taxon>Faecalispora</taxon>
    </lineage>
</organism>
<dbReference type="GO" id="GO:0019693">
    <property type="term" value="P:ribose phosphate metabolic process"/>
    <property type="evidence" value="ECO:0007669"/>
    <property type="project" value="TreeGrafter"/>
</dbReference>
<accession>A0A928KTS7</accession>
<sequence length="187" mass="21135">MKLSEKTLQQEYRYRGKIVNLRIDQALLENGATALREVVEHPGGVCVGALTEKNELLFVRQFRYPYGEVVTELPAGKLERGEDPLEAGKRELLEETGVIGKDYQFLGDLYPSPGYCDEIIRLYFCRVDTVGQSCPDEGEFLEAERIPLERAVRLVLENKLPDAKTQTIILKIDALLRAGRLPLQSNL</sequence>
<evidence type="ECO:0000259" key="3">
    <source>
        <dbReference type="PROSITE" id="PS51462"/>
    </source>
</evidence>
<reference evidence="4" key="1">
    <citation type="submission" date="2019-04" db="EMBL/GenBank/DDBJ databases">
        <title>Evolution of Biomass-Degrading Anaerobic Consortia Revealed by Metagenomics.</title>
        <authorList>
            <person name="Peng X."/>
        </authorList>
    </citation>
    <scope>NUCLEOTIDE SEQUENCE</scope>
    <source>
        <strain evidence="4">SIG551</strain>
    </source>
</reference>
<dbReference type="PROSITE" id="PS51462">
    <property type="entry name" value="NUDIX"/>
    <property type="match status" value="1"/>
</dbReference>
<dbReference type="Gene3D" id="3.90.79.10">
    <property type="entry name" value="Nucleoside Triphosphate Pyrophosphohydrolase"/>
    <property type="match status" value="1"/>
</dbReference>
<dbReference type="RefSeq" id="WP_326840858.1">
    <property type="nucleotide sequence ID" value="NZ_JBKWRC010000003.1"/>
</dbReference>
<dbReference type="AlphaFoldDB" id="A0A928KTS7"/>
<keyword evidence="2 4" id="KW-0378">Hydrolase</keyword>
<gene>
    <name evidence="4" type="ORF">E7512_12615</name>
</gene>
<comment type="caution">
    <text evidence="4">The sequence shown here is derived from an EMBL/GenBank/DDBJ whole genome shotgun (WGS) entry which is preliminary data.</text>
</comment>
<evidence type="ECO:0000256" key="2">
    <source>
        <dbReference type="ARBA" id="ARBA00022801"/>
    </source>
</evidence>
<dbReference type="GO" id="GO:0006753">
    <property type="term" value="P:nucleoside phosphate metabolic process"/>
    <property type="evidence" value="ECO:0007669"/>
    <property type="project" value="TreeGrafter"/>
</dbReference>
<dbReference type="CDD" id="cd03424">
    <property type="entry name" value="NUDIX_ADPRase_Nudt5_UGPPase_Nudt14"/>
    <property type="match status" value="1"/>
</dbReference>
<proteinExistence type="predicted"/>
<dbReference type="EMBL" id="SVNY01000007">
    <property type="protein sequence ID" value="MBE6834395.1"/>
    <property type="molecule type" value="Genomic_DNA"/>
</dbReference>
<dbReference type="InterPro" id="IPR000086">
    <property type="entry name" value="NUDIX_hydrolase_dom"/>
</dbReference>
<dbReference type="Pfam" id="PF00293">
    <property type="entry name" value="NUDIX"/>
    <property type="match status" value="1"/>
</dbReference>
<name>A0A928KTS7_9FIRM</name>
<protein>
    <submittedName>
        <fullName evidence="4">NUDIX hydrolase</fullName>
    </submittedName>
</protein>
<dbReference type="GO" id="GO:0005829">
    <property type="term" value="C:cytosol"/>
    <property type="evidence" value="ECO:0007669"/>
    <property type="project" value="TreeGrafter"/>
</dbReference>
<comment type="cofactor">
    <cofactor evidence="1">
        <name>Mg(2+)</name>
        <dbReference type="ChEBI" id="CHEBI:18420"/>
    </cofactor>
</comment>
<feature type="domain" description="Nudix hydrolase" evidence="3">
    <location>
        <begin position="39"/>
        <end position="168"/>
    </location>
</feature>
<dbReference type="GO" id="GO:0016787">
    <property type="term" value="F:hydrolase activity"/>
    <property type="evidence" value="ECO:0007669"/>
    <property type="project" value="UniProtKB-KW"/>
</dbReference>